<dbReference type="EMBL" id="JANKJG010000004">
    <property type="protein sequence ID" value="MCR8826370.1"/>
    <property type="molecule type" value="Genomic_DNA"/>
</dbReference>
<feature type="domain" description="DAGKc" evidence="1">
    <location>
        <begin position="46"/>
        <end position="122"/>
    </location>
</feature>
<dbReference type="InterPro" id="IPR001206">
    <property type="entry name" value="Diacylglycerol_kinase_cat_dom"/>
</dbReference>
<evidence type="ECO:0000259" key="1">
    <source>
        <dbReference type="PROSITE" id="PS50146"/>
    </source>
</evidence>
<dbReference type="InterPro" id="IPR016064">
    <property type="entry name" value="NAD/diacylglycerol_kinase_sf"/>
</dbReference>
<organism evidence="2 3">
    <name type="scientific">Pseudosulfitobacter koreensis</name>
    <dbReference type="NCBI Taxonomy" id="2968472"/>
    <lineage>
        <taxon>Bacteria</taxon>
        <taxon>Pseudomonadati</taxon>
        <taxon>Pseudomonadota</taxon>
        <taxon>Alphaproteobacteria</taxon>
        <taxon>Rhodobacterales</taxon>
        <taxon>Roseobacteraceae</taxon>
        <taxon>Pseudosulfitobacter</taxon>
    </lineage>
</organism>
<dbReference type="Gene3D" id="2.60.200.40">
    <property type="match status" value="1"/>
</dbReference>
<dbReference type="RefSeq" id="WP_258294060.1">
    <property type="nucleotide sequence ID" value="NZ_JANKJG010000004.1"/>
</dbReference>
<dbReference type="Gene3D" id="3.40.50.10330">
    <property type="entry name" value="Probable inorganic polyphosphate/atp-NAD kinase, domain 1"/>
    <property type="match status" value="1"/>
</dbReference>
<gene>
    <name evidence="2" type="ORF">NTA49_07465</name>
</gene>
<name>A0ABT1YZQ5_9RHOB</name>
<keyword evidence="3" id="KW-1185">Reference proteome</keyword>
<dbReference type="SMART" id="SM00046">
    <property type="entry name" value="DAGKc"/>
    <property type="match status" value="1"/>
</dbReference>
<proteinExistence type="predicted"/>
<accession>A0ABT1YZQ5</accession>
<sequence>MRVLLLHNPTAGSGDHSRERLTRLLASRGHTVSYRDIKSDGITPKDASEVDLIAIAGGDGTVGKAFRAFIDADRPFAIIPLGTANNVARSLNVPLGAEDGFGWLDGAEECQIDVGVARGPWGTRLFFEAVGIGPLAEMMQAGKAADFNPEEKQHFGAEAPQRLVRDAYPQDWQVRADGQDLSGDMILLEVLNMPITGPNLPLGPSGCFDDGRLCLSILRAPGQESFAHWLAGSRERPATGLERLNAKRVELVWKGEALRIDDDLPEPPDEAAKVVIALAPQKLRVLIPKENGGV</sequence>
<protein>
    <recommendedName>
        <fullName evidence="1">DAGKc domain-containing protein</fullName>
    </recommendedName>
</protein>
<evidence type="ECO:0000313" key="3">
    <source>
        <dbReference type="Proteomes" id="UP001165396"/>
    </source>
</evidence>
<dbReference type="PROSITE" id="PS50146">
    <property type="entry name" value="DAGK"/>
    <property type="match status" value="1"/>
</dbReference>
<reference evidence="2" key="1">
    <citation type="submission" date="2022-07" db="EMBL/GenBank/DDBJ databases">
        <title>Pseudosulfitobacter sp. strain AP-MA-4, whole genome sequence.</title>
        <authorList>
            <person name="Jiang Y."/>
        </authorList>
    </citation>
    <scope>NUCLEOTIDE SEQUENCE</scope>
    <source>
        <strain evidence="2">AP-MA-4</strain>
    </source>
</reference>
<evidence type="ECO:0000313" key="2">
    <source>
        <dbReference type="EMBL" id="MCR8826370.1"/>
    </source>
</evidence>
<comment type="caution">
    <text evidence="2">The sequence shown here is derived from an EMBL/GenBank/DDBJ whole genome shotgun (WGS) entry which is preliminary data.</text>
</comment>
<dbReference type="Proteomes" id="UP001165396">
    <property type="component" value="Unassembled WGS sequence"/>
</dbReference>
<dbReference type="InterPro" id="IPR017438">
    <property type="entry name" value="ATP-NAD_kinase_N"/>
</dbReference>
<dbReference type="Pfam" id="PF00781">
    <property type="entry name" value="DAGK_cat"/>
    <property type="match status" value="1"/>
</dbReference>
<dbReference type="SUPFAM" id="SSF111331">
    <property type="entry name" value="NAD kinase/diacylglycerol kinase-like"/>
    <property type="match status" value="1"/>
</dbReference>